<evidence type="ECO:0000259" key="4">
    <source>
        <dbReference type="Pfam" id="PF11887"/>
    </source>
</evidence>
<keyword evidence="2" id="KW-1133">Transmembrane helix</keyword>
<evidence type="ECO:0000256" key="2">
    <source>
        <dbReference type="SAM" id="Phobius"/>
    </source>
</evidence>
<sequence>MDPKKLKPATVVVPVIVVALLAAGAWTFLLGGSETKTLTAHFPRTVSIYEGSDVRVLGVPIGTVDTVTPSGTDVVVTMTYDADVKIPEDAAAVIVSPSIVGDRYVQLTPVYTDGPELPDGATLETDRTAVPLELDEIYQSLDDLTVALGPNGANAKGALTDLLETTAANFGGQGAKFHQTIEDFSQLTGTLDDNKEELFGSARSLEGFIKTLADNDETVRQFNDSLASVSQMLSGERGELAASLRNLAVAMKQVSGFVKENRAILGRNIKGLNRVAKVLVKQRDALDEVLSAAPVALNNLALTYNPQAGTLDTRANLQMIGDQITSDPATFLCGIISQADKPKQSNGQACSVIQDILKDLPAAPRVAAFARDQQREPEQYDPTLGGLVAAR</sequence>
<dbReference type="InterPro" id="IPR003399">
    <property type="entry name" value="Mce/MlaD"/>
</dbReference>
<dbReference type="NCBIfam" id="TIGR00996">
    <property type="entry name" value="Mtu_fam_mce"/>
    <property type="match status" value="1"/>
</dbReference>
<feature type="domain" description="Mammalian cell entry C-terminal" evidence="4">
    <location>
        <begin position="115"/>
        <end position="293"/>
    </location>
</feature>
<dbReference type="AlphaFoldDB" id="A0A930VL56"/>
<dbReference type="InterPro" id="IPR024516">
    <property type="entry name" value="Mce_C"/>
</dbReference>
<accession>A0A930VL56</accession>
<dbReference type="EMBL" id="JADKPO010000002">
    <property type="protein sequence ID" value="MBF4766552.1"/>
    <property type="molecule type" value="Genomic_DNA"/>
</dbReference>
<keyword evidence="2" id="KW-0812">Transmembrane</keyword>
<feature type="transmembrane region" description="Helical" evidence="2">
    <location>
        <begin position="12"/>
        <end position="31"/>
    </location>
</feature>
<keyword evidence="2" id="KW-0472">Membrane</keyword>
<dbReference type="InterPro" id="IPR005693">
    <property type="entry name" value="Mce"/>
</dbReference>
<name>A0A930VL56_9ACTN</name>
<comment type="caution">
    <text evidence="5">The sequence shown here is derived from an EMBL/GenBank/DDBJ whole genome shotgun (WGS) entry which is preliminary data.</text>
</comment>
<evidence type="ECO:0000313" key="6">
    <source>
        <dbReference type="Proteomes" id="UP000660668"/>
    </source>
</evidence>
<feature type="domain" description="Mce/MlaD" evidence="3">
    <location>
        <begin position="35"/>
        <end position="109"/>
    </location>
</feature>
<feature type="region of interest" description="Disordered" evidence="1">
    <location>
        <begin position="370"/>
        <end position="391"/>
    </location>
</feature>
<dbReference type="PANTHER" id="PTHR33371:SF4">
    <property type="entry name" value="INTERMEMBRANE PHOSPHOLIPID TRANSPORT SYSTEM BINDING PROTEIN MLAD"/>
    <property type="match status" value="1"/>
</dbReference>
<protein>
    <submittedName>
        <fullName evidence="5">MCE family protein</fullName>
    </submittedName>
</protein>
<dbReference type="Pfam" id="PF11887">
    <property type="entry name" value="Mce4_CUP1"/>
    <property type="match status" value="1"/>
</dbReference>
<evidence type="ECO:0000259" key="3">
    <source>
        <dbReference type="Pfam" id="PF02470"/>
    </source>
</evidence>
<dbReference type="InterPro" id="IPR052336">
    <property type="entry name" value="MlaD_Phospholipid_Transporter"/>
</dbReference>
<evidence type="ECO:0000256" key="1">
    <source>
        <dbReference type="SAM" id="MobiDB-lite"/>
    </source>
</evidence>
<dbReference type="Proteomes" id="UP000660668">
    <property type="component" value="Unassembled WGS sequence"/>
</dbReference>
<dbReference type="RefSeq" id="WP_194694711.1">
    <property type="nucleotide sequence ID" value="NZ_JADKPO010000002.1"/>
</dbReference>
<dbReference type="PANTHER" id="PTHR33371">
    <property type="entry name" value="INTERMEMBRANE PHOSPHOLIPID TRANSPORT SYSTEM BINDING PROTEIN MLAD-RELATED"/>
    <property type="match status" value="1"/>
</dbReference>
<dbReference type="GO" id="GO:0005576">
    <property type="term" value="C:extracellular region"/>
    <property type="evidence" value="ECO:0007669"/>
    <property type="project" value="TreeGrafter"/>
</dbReference>
<proteinExistence type="predicted"/>
<dbReference type="Pfam" id="PF02470">
    <property type="entry name" value="MlaD"/>
    <property type="match status" value="1"/>
</dbReference>
<evidence type="ECO:0000313" key="5">
    <source>
        <dbReference type="EMBL" id="MBF4766552.1"/>
    </source>
</evidence>
<organism evidence="5 6">
    <name type="scientific">Nocardioides agariphilus</name>
    <dbReference type="NCBI Taxonomy" id="433664"/>
    <lineage>
        <taxon>Bacteria</taxon>
        <taxon>Bacillati</taxon>
        <taxon>Actinomycetota</taxon>
        <taxon>Actinomycetes</taxon>
        <taxon>Propionibacteriales</taxon>
        <taxon>Nocardioidaceae</taxon>
        <taxon>Nocardioides</taxon>
    </lineage>
</organism>
<keyword evidence="6" id="KW-1185">Reference proteome</keyword>
<gene>
    <name evidence="5" type="ORF">ISU10_02075</name>
</gene>
<reference evidence="5" key="1">
    <citation type="submission" date="2020-11" db="EMBL/GenBank/DDBJ databases">
        <title>Nocardioides cynanchi sp. nov., isolated from soil of rhizosphere of Cynanchum wilfordii.</title>
        <authorList>
            <person name="Lee J.-S."/>
            <person name="Suh M.K."/>
            <person name="Kim J.-S."/>
        </authorList>
    </citation>
    <scope>NUCLEOTIDE SEQUENCE</scope>
    <source>
        <strain evidence="5">KCTC 19276</strain>
    </source>
</reference>